<dbReference type="Pfam" id="PF00271">
    <property type="entry name" value="Helicase_C"/>
    <property type="match status" value="1"/>
</dbReference>
<gene>
    <name evidence="1" type="ORF">SCF082_LOCUS11794</name>
</gene>
<dbReference type="PANTHER" id="PTHR45629:SF7">
    <property type="entry name" value="DNA EXCISION REPAIR PROTEIN ERCC-6-RELATED"/>
    <property type="match status" value="1"/>
</dbReference>
<keyword evidence="2" id="KW-1185">Reference proteome</keyword>
<accession>A0ABP0JFS2</accession>
<evidence type="ECO:0000313" key="1">
    <source>
        <dbReference type="EMBL" id="CAK9013130.1"/>
    </source>
</evidence>
<sequence length="910" mass="99625">MPEAWKAIYEDSDSDSPRAPGRSERTAPTRVSATTAAPEAPSVAPAVATPAAPALAVLRQRAEARRSPQTSRTKCNRSGRGALGLLEPDSSDSDGLEAGGVELERQCPKRPAEQPEPVGPSTTKRLAVEVPVQVEKQSGLLMQERPSMAQEAAPVPVPAIPVPVVPAVPAVPPAVPPVPEEVKVLERLEAIEASKAVEVEANRGKKSLKSFLGPDEGLAAKWSEGALQLPGVELPEPIASCLRGYQREGVRWLYQRLFMETRGCLLTDEMGLGKTVQVACCLAAGLFAAGSDVGAVLVVCPPTLVRNWARELTRWGPFAVEVLTPHGANRQRVFQRVEAGLTDVVVASRGLLIRSEGPCAAEALLSLRWGCVVVDEVHQAKNPKGQLHKAIVSLHSPRKLGLTGTPLQNSLTDVWTLLRTVEAHEGWELGAFESRFSRPILKGQKRKASAKDLAVREDALKEFQELLARNCLRRTKDDVALMLPGKNDRVVPCPLSHLQRAAYQNLLESPDFQIALGKRELCVCGAGRPCFCGAGPVWRYVHRRQAESKGLEDEWAAADECACRGRKSPKCMALSLIVILQRLCNHLEQLKPDAQPPKDSAEANQQDLMRELCDLAFKGIDHNLCSQRRVANRLQLGDPEACGKMQVLLPLLRHWRRRMQKVLIFSRSTRLLDILEACLWQQGWSPSVLRLDGATAVGQRQRLVDEFNTSSTRSIFLISTRAGGVGLNLTAASVVVIFDPDWNPFSDLQAQDRSFRIGQTKVVEVYRLLGAGTIEEQVYVRQVWKQQLAAVALDGTRSARRLDGEQSFGLAHLLELHETSMLPALMAEAFKNKSQESEEGGVRVFSDLRGGAAPNPGALWRPEEDPEPEEGPDAAQELEELHGMFDQVDHSKVVRNDTQENLLLADLDDG</sequence>
<evidence type="ECO:0000313" key="2">
    <source>
        <dbReference type="Proteomes" id="UP001642464"/>
    </source>
</evidence>
<dbReference type="SUPFAM" id="SSF52540">
    <property type="entry name" value="P-loop containing nucleoside triphosphate hydrolases"/>
    <property type="match status" value="2"/>
</dbReference>
<protein>
    <submittedName>
        <fullName evidence="1">Switch 2 (Protein CHROMATIN REMODELING 9) (AtCHR9)</fullName>
    </submittedName>
</protein>
<dbReference type="SMART" id="SM00490">
    <property type="entry name" value="HELICc"/>
    <property type="match status" value="1"/>
</dbReference>
<name>A0ABP0JFS2_9DINO</name>
<dbReference type="PROSITE" id="PS51194">
    <property type="entry name" value="HELICASE_CTER"/>
    <property type="match status" value="1"/>
</dbReference>
<dbReference type="InterPro" id="IPR038718">
    <property type="entry name" value="SNF2-like_sf"/>
</dbReference>
<dbReference type="InterPro" id="IPR014001">
    <property type="entry name" value="Helicase_ATP-bd"/>
</dbReference>
<reference evidence="1 2" key="1">
    <citation type="submission" date="2024-02" db="EMBL/GenBank/DDBJ databases">
        <authorList>
            <person name="Chen Y."/>
            <person name="Shah S."/>
            <person name="Dougan E. K."/>
            <person name="Thang M."/>
            <person name="Chan C."/>
        </authorList>
    </citation>
    <scope>NUCLEOTIDE SEQUENCE [LARGE SCALE GENOMIC DNA]</scope>
</reference>
<dbReference type="Pfam" id="PF00176">
    <property type="entry name" value="SNF2-rel_dom"/>
    <property type="match status" value="1"/>
</dbReference>
<comment type="caution">
    <text evidence="1">The sequence shown here is derived from an EMBL/GenBank/DDBJ whole genome shotgun (WGS) entry which is preliminary data.</text>
</comment>
<dbReference type="Gene3D" id="3.40.50.10810">
    <property type="entry name" value="Tandem AAA-ATPase domain"/>
    <property type="match status" value="1"/>
</dbReference>
<dbReference type="PANTHER" id="PTHR45629">
    <property type="entry name" value="SNF2/RAD54 FAMILY MEMBER"/>
    <property type="match status" value="1"/>
</dbReference>
<dbReference type="InterPro" id="IPR001650">
    <property type="entry name" value="Helicase_C-like"/>
</dbReference>
<dbReference type="Proteomes" id="UP001642464">
    <property type="component" value="Unassembled WGS sequence"/>
</dbReference>
<dbReference type="InterPro" id="IPR000330">
    <property type="entry name" value="SNF2_N"/>
</dbReference>
<dbReference type="Gene3D" id="3.40.50.300">
    <property type="entry name" value="P-loop containing nucleotide triphosphate hydrolases"/>
    <property type="match status" value="1"/>
</dbReference>
<organism evidence="1 2">
    <name type="scientific">Durusdinium trenchii</name>
    <dbReference type="NCBI Taxonomy" id="1381693"/>
    <lineage>
        <taxon>Eukaryota</taxon>
        <taxon>Sar</taxon>
        <taxon>Alveolata</taxon>
        <taxon>Dinophyceae</taxon>
        <taxon>Suessiales</taxon>
        <taxon>Symbiodiniaceae</taxon>
        <taxon>Durusdinium</taxon>
    </lineage>
</organism>
<dbReference type="InterPro" id="IPR049730">
    <property type="entry name" value="SNF2/RAD54-like_C"/>
</dbReference>
<dbReference type="PROSITE" id="PS51192">
    <property type="entry name" value="HELICASE_ATP_BIND_1"/>
    <property type="match status" value="1"/>
</dbReference>
<dbReference type="InterPro" id="IPR027417">
    <property type="entry name" value="P-loop_NTPase"/>
</dbReference>
<dbReference type="CDD" id="cd18793">
    <property type="entry name" value="SF2_C_SNF"/>
    <property type="match status" value="1"/>
</dbReference>
<dbReference type="InterPro" id="IPR050496">
    <property type="entry name" value="SNF2_RAD54_helicase_repair"/>
</dbReference>
<dbReference type="EMBL" id="CAXAMM010007047">
    <property type="protein sequence ID" value="CAK9013130.1"/>
    <property type="molecule type" value="Genomic_DNA"/>
</dbReference>
<dbReference type="SMART" id="SM00487">
    <property type="entry name" value="DEXDc"/>
    <property type="match status" value="1"/>
</dbReference>
<proteinExistence type="predicted"/>